<organism evidence="2 3">
    <name type="scientific">Protea cynaroides</name>
    <dbReference type="NCBI Taxonomy" id="273540"/>
    <lineage>
        <taxon>Eukaryota</taxon>
        <taxon>Viridiplantae</taxon>
        <taxon>Streptophyta</taxon>
        <taxon>Embryophyta</taxon>
        <taxon>Tracheophyta</taxon>
        <taxon>Spermatophyta</taxon>
        <taxon>Magnoliopsida</taxon>
        <taxon>Proteales</taxon>
        <taxon>Proteaceae</taxon>
        <taxon>Protea</taxon>
    </lineage>
</organism>
<feature type="compositionally biased region" description="Basic and acidic residues" evidence="1">
    <location>
        <begin position="65"/>
        <end position="77"/>
    </location>
</feature>
<reference evidence="2" key="1">
    <citation type="journal article" date="2023" name="Plant J.">
        <title>The genome of the king protea, Protea cynaroides.</title>
        <authorList>
            <person name="Chang J."/>
            <person name="Duong T.A."/>
            <person name="Schoeman C."/>
            <person name="Ma X."/>
            <person name="Roodt D."/>
            <person name="Barker N."/>
            <person name="Li Z."/>
            <person name="Van de Peer Y."/>
            <person name="Mizrachi E."/>
        </authorList>
    </citation>
    <scope>NUCLEOTIDE SEQUENCE</scope>
    <source>
        <tissue evidence="2">Young leaves</tissue>
    </source>
</reference>
<name>A0A9Q0GYQ7_9MAGN</name>
<comment type="caution">
    <text evidence="2">The sequence shown here is derived from an EMBL/GenBank/DDBJ whole genome shotgun (WGS) entry which is preliminary data.</text>
</comment>
<gene>
    <name evidence="2" type="ORF">NE237_011230</name>
</gene>
<evidence type="ECO:0000313" key="2">
    <source>
        <dbReference type="EMBL" id="KAJ4954447.1"/>
    </source>
</evidence>
<evidence type="ECO:0000313" key="3">
    <source>
        <dbReference type="Proteomes" id="UP001141806"/>
    </source>
</evidence>
<dbReference type="AlphaFoldDB" id="A0A9Q0GYQ7"/>
<accession>A0A9Q0GYQ7</accession>
<dbReference type="Proteomes" id="UP001141806">
    <property type="component" value="Unassembled WGS sequence"/>
</dbReference>
<proteinExistence type="predicted"/>
<dbReference type="EMBL" id="JAMYWD010000011">
    <property type="protein sequence ID" value="KAJ4954447.1"/>
    <property type="molecule type" value="Genomic_DNA"/>
</dbReference>
<sequence length="150" mass="16195">MSVHVNTMVSSAGNGEEGINALYTNITFISQTGMGSASPSRRVLWSEIADKEDEHNDVSSEVDEFDHSQEEDAHNNDDVDPNVTNTINGSGRDQVTSAIPGTVIVSYNEVEKIDSLLVGQLDSFDVVRPTRGRLKKMAAKGGKETLAISK</sequence>
<evidence type="ECO:0000256" key="1">
    <source>
        <dbReference type="SAM" id="MobiDB-lite"/>
    </source>
</evidence>
<protein>
    <submittedName>
        <fullName evidence="2">Uncharacterized protein</fullName>
    </submittedName>
</protein>
<feature type="region of interest" description="Disordered" evidence="1">
    <location>
        <begin position="51"/>
        <end position="95"/>
    </location>
</feature>
<keyword evidence="3" id="KW-1185">Reference proteome</keyword>